<dbReference type="Proteomes" id="UP001165367">
    <property type="component" value="Unassembled WGS sequence"/>
</dbReference>
<evidence type="ECO:0000259" key="1">
    <source>
        <dbReference type="SMART" id="SM00382"/>
    </source>
</evidence>
<dbReference type="InterPro" id="IPR050764">
    <property type="entry name" value="CbbQ/NirQ/NorQ/GpvN"/>
</dbReference>
<dbReference type="Pfam" id="PF07728">
    <property type="entry name" value="AAA_5"/>
    <property type="match status" value="1"/>
</dbReference>
<dbReference type="SUPFAM" id="SSF52540">
    <property type="entry name" value="P-loop containing nucleoside triphosphate hydrolases"/>
    <property type="match status" value="1"/>
</dbReference>
<dbReference type="SMART" id="SM00382">
    <property type="entry name" value="AAA"/>
    <property type="match status" value="1"/>
</dbReference>
<dbReference type="InterPro" id="IPR027417">
    <property type="entry name" value="P-loop_NTPase"/>
</dbReference>
<dbReference type="Gene3D" id="3.40.50.300">
    <property type="entry name" value="P-loop containing nucleotide triphosphate hydrolases"/>
    <property type="match status" value="1"/>
</dbReference>
<reference evidence="2" key="1">
    <citation type="submission" date="2022-01" db="EMBL/GenBank/DDBJ databases">
        <authorList>
            <person name="Jo J.-H."/>
            <person name="Im W.-T."/>
        </authorList>
    </citation>
    <scope>NUCLEOTIDE SEQUENCE</scope>
    <source>
        <strain evidence="2">NA20</strain>
    </source>
</reference>
<protein>
    <submittedName>
        <fullName evidence="2">MoxR family ATPase</fullName>
    </submittedName>
</protein>
<dbReference type="PANTHER" id="PTHR42759:SF1">
    <property type="entry name" value="MAGNESIUM-CHELATASE SUBUNIT CHLD"/>
    <property type="match status" value="1"/>
</dbReference>
<gene>
    <name evidence="2" type="ORF">LZZ85_00485</name>
</gene>
<dbReference type="RefSeq" id="WP_237867956.1">
    <property type="nucleotide sequence ID" value="NZ_JAKLTR010000001.1"/>
</dbReference>
<dbReference type="EMBL" id="JAKLTR010000001">
    <property type="protein sequence ID" value="MCG2612727.1"/>
    <property type="molecule type" value="Genomic_DNA"/>
</dbReference>
<feature type="domain" description="AAA+ ATPase" evidence="1">
    <location>
        <begin position="100"/>
        <end position="270"/>
    </location>
</feature>
<dbReference type="InterPro" id="IPR003593">
    <property type="entry name" value="AAA+_ATPase"/>
</dbReference>
<dbReference type="CDD" id="cd00009">
    <property type="entry name" value="AAA"/>
    <property type="match status" value="1"/>
</dbReference>
<evidence type="ECO:0000313" key="2">
    <source>
        <dbReference type="EMBL" id="MCG2612727.1"/>
    </source>
</evidence>
<sequence>MDYSKVAIKKYPQKNPEVEGSSTRFAVKVIIANGTTAEELAAAEPLCPVSTFTYDQVSGSGKFVPVRDENGEVVTKKARPIAPYIPGEDLKELVRLAQILQRPVLIKGEPGSGKTQLAKSVAYEWYGADYRQHFFEWQVKSTSKAVDGLYLYDHIARLRDANLVKNSTGSDGQEDVATKYRRFGPMGMAFLTSTAQSPSILLIDEIDKADIDFPNDLLLELDERRFTIPETGEVIEAKYPPLIFITSNDERELPEAFLRRCLFLYIKFPEKAQLVNIIKAHMPGLIEKHSTFVDEAIQRFNTLRDEIKIDATDNKRVSTSELLDWLGGYYYEFLNNSQKEKIDLGLANLPLYYQALLKTYSAVNRREQAIEKAAKEKPENA</sequence>
<keyword evidence="3" id="KW-1185">Reference proteome</keyword>
<dbReference type="InterPro" id="IPR011704">
    <property type="entry name" value="ATPase_dyneun-rel_AAA"/>
</dbReference>
<dbReference type="PANTHER" id="PTHR42759">
    <property type="entry name" value="MOXR FAMILY PROTEIN"/>
    <property type="match status" value="1"/>
</dbReference>
<comment type="caution">
    <text evidence="2">The sequence shown here is derived from an EMBL/GenBank/DDBJ whole genome shotgun (WGS) entry which is preliminary data.</text>
</comment>
<organism evidence="2 3">
    <name type="scientific">Terrimonas ginsenosidimutans</name>
    <dbReference type="NCBI Taxonomy" id="2908004"/>
    <lineage>
        <taxon>Bacteria</taxon>
        <taxon>Pseudomonadati</taxon>
        <taxon>Bacteroidota</taxon>
        <taxon>Chitinophagia</taxon>
        <taxon>Chitinophagales</taxon>
        <taxon>Chitinophagaceae</taxon>
        <taxon>Terrimonas</taxon>
    </lineage>
</organism>
<evidence type="ECO:0000313" key="3">
    <source>
        <dbReference type="Proteomes" id="UP001165367"/>
    </source>
</evidence>
<accession>A0ABS9KK89</accession>
<proteinExistence type="predicted"/>
<name>A0ABS9KK89_9BACT</name>